<dbReference type="InterPro" id="IPR057336">
    <property type="entry name" value="GerAC_N"/>
</dbReference>
<evidence type="ECO:0000313" key="12">
    <source>
        <dbReference type="Proteomes" id="UP000823485"/>
    </source>
</evidence>
<dbReference type="Gene3D" id="3.30.300.210">
    <property type="entry name" value="Nutrient germinant receptor protein C, domain 3"/>
    <property type="match status" value="1"/>
</dbReference>
<evidence type="ECO:0000259" key="9">
    <source>
        <dbReference type="Pfam" id="PF05504"/>
    </source>
</evidence>
<keyword evidence="8" id="KW-1133">Transmembrane helix</keyword>
<proteinExistence type="inferred from homology"/>
<dbReference type="Pfam" id="PF05504">
    <property type="entry name" value="Spore_GerAC"/>
    <property type="match status" value="1"/>
</dbReference>
<evidence type="ECO:0000259" key="10">
    <source>
        <dbReference type="Pfam" id="PF25198"/>
    </source>
</evidence>
<sequence>MRSPYITKAFVCIILMSMIVLLGGCWDKIEIDELSIVTATAIDKHDDGQVEISLEIFIPKSMSGSNQGGGGAESGGGQTTMVISHKGKNMADALSKLEAELPRRIFWGSCKVFIFGTAAAKDGIQHYLDFLLRHPQPRERAFVFVSEGKAKKIIEQKAVIERYSAQTIHKKADAGHGLTITLQDLEKMITDEDQGAALPYLKLKNEQTSAGKVSKLPNIHGMAVFKKEHLTGIISESTTRGLLWLRGEIEEYTVNVKPKHEQGVVSIVPVLTRVNLSPKIQGGEWKMIVNIKTEGTVVQNSTSLDMAHKSSEKKIQQAYRKMIKQRVTAAINESQKLEADIVHFGKEFHRKYPEQWKKVENRWQEMFPNVKTELVIEAHIRRPGYIHKPIKTEER</sequence>
<feature type="transmembrane region" description="Helical" evidence="8">
    <location>
        <begin position="6"/>
        <end position="26"/>
    </location>
</feature>
<comment type="similarity">
    <text evidence="2">Belongs to the GerABKC lipoprotein family.</text>
</comment>
<dbReference type="Pfam" id="PF25198">
    <property type="entry name" value="Spore_GerAC_N"/>
    <property type="match status" value="1"/>
</dbReference>
<comment type="subcellular location">
    <subcellularLocation>
        <location evidence="1">Membrane</location>
        <topology evidence="1">Lipid-anchor</topology>
    </subcellularLocation>
</comment>
<evidence type="ECO:0000256" key="5">
    <source>
        <dbReference type="ARBA" id="ARBA00023136"/>
    </source>
</evidence>
<evidence type="ECO:0000256" key="7">
    <source>
        <dbReference type="ARBA" id="ARBA00023288"/>
    </source>
</evidence>
<dbReference type="NCBIfam" id="TIGR02887">
    <property type="entry name" value="spore_ger_x_C"/>
    <property type="match status" value="1"/>
</dbReference>
<dbReference type="EMBL" id="JAFBFH010000015">
    <property type="protein sequence ID" value="MBM7715537.1"/>
    <property type="molecule type" value="Genomic_DNA"/>
</dbReference>
<evidence type="ECO:0000313" key="11">
    <source>
        <dbReference type="EMBL" id="MBM7715537.1"/>
    </source>
</evidence>
<dbReference type="InterPro" id="IPR046953">
    <property type="entry name" value="Spore_GerAC-like_C"/>
</dbReference>
<keyword evidence="7" id="KW-0449">Lipoprotein</keyword>
<evidence type="ECO:0000256" key="1">
    <source>
        <dbReference type="ARBA" id="ARBA00004635"/>
    </source>
</evidence>
<keyword evidence="3" id="KW-0309">Germination</keyword>
<dbReference type="Gene3D" id="6.20.190.10">
    <property type="entry name" value="Nutrient germinant receptor protein C, domain 1"/>
    <property type="match status" value="1"/>
</dbReference>
<evidence type="ECO:0000256" key="8">
    <source>
        <dbReference type="SAM" id="Phobius"/>
    </source>
</evidence>
<feature type="domain" description="Spore germination protein N-terminal" evidence="10">
    <location>
        <begin position="27"/>
        <end position="203"/>
    </location>
</feature>
<dbReference type="PROSITE" id="PS51257">
    <property type="entry name" value="PROKAR_LIPOPROTEIN"/>
    <property type="match status" value="1"/>
</dbReference>
<evidence type="ECO:0000256" key="6">
    <source>
        <dbReference type="ARBA" id="ARBA00023139"/>
    </source>
</evidence>
<feature type="domain" description="Spore germination GerAC-like C-terminal" evidence="9">
    <location>
        <begin position="221"/>
        <end position="384"/>
    </location>
</feature>
<accession>A0ABS2R7A0</accession>
<keyword evidence="5 8" id="KW-0472">Membrane</keyword>
<organism evidence="11 12">
    <name type="scientific">Siminovitchia thermophila</name>
    <dbReference type="NCBI Taxonomy" id="1245522"/>
    <lineage>
        <taxon>Bacteria</taxon>
        <taxon>Bacillati</taxon>
        <taxon>Bacillota</taxon>
        <taxon>Bacilli</taxon>
        <taxon>Bacillales</taxon>
        <taxon>Bacillaceae</taxon>
        <taxon>Siminovitchia</taxon>
    </lineage>
</organism>
<evidence type="ECO:0000256" key="3">
    <source>
        <dbReference type="ARBA" id="ARBA00022544"/>
    </source>
</evidence>
<evidence type="ECO:0000256" key="4">
    <source>
        <dbReference type="ARBA" id="ARBA00022729"/>
    </source>
</evidence>
<evidence type="ECO:0000256" key="2">
    <source>
        <dbReference type="ARBA" id="ARBA00007886"/>
    </source>
</evidence>
<dbReference type="PANTHER" id="PTHR35789:SF1">
    <property type="entry name" value="SPORE GERMINATION PROTEIN B3"/>
    <property type="match status" value="1"/>
</dbReference>
<dbReference type="InterPro" id="IPR008844">
    <property type="entry name" value="Spore_GerAC-like"/>
</dbReference>
<reference evidence="11 12" key="1">
    <citation type="submission" date="2021-01" db="EMBL/GenBank/DDBJ databases">
        <title>Genomic Encyclopedia of Type Strains, Phase IV (KMG-IV): sequencing the most valuable type-strain genomes for metagenomic binning, comparative biology and taxonomic classification.</title>
        <authorList>
            <person name="Goeker M."/>
        </authorList>
    </citation>
    <scope>NUCLEOTIDE SEQUENCE [LARGE SCALE GENOMIC DNA]</scope>
    <source>
        <strain evidence="11 12">DSM 105453</strain>
    </source>
</reference>
<keyword evidence="12" id="KW-1185">Reference proteome</keyword>
<dbReference type="PANTHER" id="PTHR35789">
    <property type="entry name" value="SPORE GERMINATION PROTEIN B3"/>
    <property type="match status" value="1"/>
</dbReference>
<gene>
    <name evidence="11" type="ORF">JOC94_002525</name>
</gene>
<name>A0ABS2R7A0_9BACI</name>
<dbReference type="Proteomes" id="UP000823485">
    <property type="component" value="Unassembled WGS sequence"/>
</dbReference>
<keyword evidence="6" id="KW-0564">Palmitate</keyword>
<keyword evidence="4" id="KW-0732">Signal</keyword>
<dbReference type="InterPro" id="IPR038501">
    <property type="entry name" value="Spore_GerAC_C_sf"/>
</dbReference>
<comment type="caution">
    <text evidence="11">The sequence shown here is derived from an EMBL/GenBank/DDBJ whole genome shotgun (WGS) entry which is preliminary data.</text>
</comment>
<dbReference type="RefSeq" id="WP_077114522.1">
    <property type="nucleotide sequence ID" value="NZ_JAFBFH010000015.1"/>
</dbReference>
<keyword evidence="8" id="KW-0812">Transmembrane</keyword>
<protein>
    <submittedName>
        <fullName evidence="11">Spore germination protein KC</fullName>
    </submittedName>
</protein>